<comment type="caution">
    <text evidence="2">The sequence shown here is derived from an EMBL/GenBank/DDBJ whole genome shotgun (WGS) entry which is preliminary data.</text>
</comment>
<dbReference type="AlphaFoldDB" id="A0A5R9EHX4"/>
<gene>
    <name evidence="2" type="ORF">FEF34_30410</name>
</gene>
<feature type="region of interest" description="Disordered" evidence="1">
    <location>
        <begin position="133"/>
        <end position="204"/>
    </location>
</feature>
<accession>A0A5R9EHX4</accession>
<feature type="compositionally biased region" description="Basic and acidic residues" evidence="1">
    <location>
        <begin position="172"/>
        <end position="196"/>
    </location>
</feature>
<sequence>MTTAEGWTGAVRARLGLGRLLPLGTAEDGAWLAERAAEPVLRRAAGEVPGVVPGTIRTGLADPGSAGTPAVPPPPAALPPGPLRIEAEFAAAGAVPLPELAELLHTALFTAARERLGLAVAVVDLRVTALLDGPPETPEAPMPGPAGASVASRPAASGPREPEGADAARPTDSPREPEHPAAAEAKDAAGDGKPRGEAGSGEPRGVITAAAAAVPGVARLTRTLGAAVRADESSVRVECATAPGHPPVEVARAVRAAVTSVLPSPLPVTVLVTEVGPGG</sequence>
<dbReference type="OrthoDB" id="4338350at2"/>
<keyword evidence="3" id="KW-1185">Reference proteome</keyword>
<dbReference type="Proteomes" id="UP000305921">
    <property type="component" value="Unassembled WGS sequence"/>
</dbReference>
<evidence type="ECO:0000256" key="1">
    <source>
        <dbReference type="SAM" id="MobiDB-lite"/>
    </source>
</evidence>
<evidence type="ECO:0008006" key="4">
    <source>
        <dbReference type="Google" id="ProtNLM"/>
    </source>
</evidence>
<protein>
    <recommendedName>
        <fullName evidence="4">Nucleopolyhedrovirus P10 family protein</fullName>
    </recommendedName>
</protein>
<evidence type="ECO:0000313" key="3">
    <source>
        <dbReference type="Proteomes" id="UP000305921"/>
    </source>
</evidence>
<feature type="compositionally biased region" description="Pro residues" evidence="1">
    <location>
        <begin position="135"/>
        <end position="144"/>
    </location>
</feature>
<name>A0A5R9EHX4_9ACTN</name>
<organism evidence="2 3">
    <name type="scientific">Streptomyces marianii</name>
    <dbReference type="NCBI Taxonomy" id="1817406"/>
    <lineage>
        <taxon>Bacteria</taxon>
        <taxon>Bacillati</taxon>
        <taxon>Actinomycetota</taxon>
        <taxon>Actinomycetes</taxon>
        <taxon>Kitasatosporales</taxon>
        <taxon>Streptomycetaceae</taxon>
        <taxon>Streptomyces</taxon>
    </lineage>
</organism>
<proteinExistence type="predicted"/>
<evidence type="ECO:0000313" key="2">
    <source>
        <dbReference type="EMBL" id="TLQ48567.1"/>
    </source>
</evidence>
<reference evidence="2 3" key="1">
    <citation type="submission" date="2019-05" db="EMBL/GenBank/DDBJ databases">
        <title>Streptomyces marianii sp. nov., a novel marine actinomycete from southern coast of India.</title>
        <authorList>
            <person name="Iniyan A.M."/>
            <person name="Wink J."/>
            <person name="Ramprasad E."/>
            <person name="Ramana C.V."/>
            <person name="Bunk B."/>
            <person name="Sproer C."/>
            <person name="Joseph F.-J.R.S."/>
            <person name="Vincent S.G.P."/>
        </authorList>
    </citation>
    <scope>NUCLEOTIDE SEQUENCE [LARGE SCALE GENOMIC DNA]</scope>
    <source>
        <strain evidence="2 3">ICN19</strain>
    </source>
</reference>
<dbReference type="EMBL" id="VAWE01000001">
    <property type="protein sequence ID" value="TLQ48567.1"/>
    <property type="molecule type" value="Genomic_DNA"/>
</dbReference>